<dbReference type="EMBL" id="MU863627">
    <property type="protein sequence ID" value="KAK4104105.1"/>
    <property type="molecule type" value="Genomic_DNA"/>
</dbReference>
<reference evidence="1" key="2">
    <citation type="submission" date="2023-05" db="EMBL/GenBank/DDBJ databases">
        <authorList>
            <consortium name="Lawrence Berkeley National Laboratory"/>
            <person name="Steindorff A."/>
            <person name="Hensen N."/>
            <person name="Bonometti L."/>
            <person name="Westerberg I."/>
            <person name="Brannstrom I.O."/>
            <person name="Guillou S."/>
            <person name="Cros-Aarteil S."/>
            <person name="Calhoun S."/>
            <person name="Haridas S."/>
            <person name="Kuo A."/>
            <person name="Mondo S."/>
            <person name="Pangilinan J."/>
            <person name="Riley R."/>
            <person name="Labutti K."/>
            <person name="Andreopoulos B."/>
            <person name="Lipzen A."/>
            <person name="Chen C."/>
            <person name="Yanf M."/>
            <person name="Daum C."/>
            <person name="Ng V."/>
            <person name="Clum A."/>
            <person name="Ohm R."/>
            <person name="Martin F."/>
            <person name="Silar P."/>
            <person name="Natvig D."/>
            <person name="Lalanne C."/>
            <person name="Gautier V."/>
            <person name="Ament-Velasquez S.L."/>
            <person name="Kruys A."/>
            <person name="Hutchinson M.I."/>
            <person name="Powell A.J."/>
            <person name="Barry K."/>
            <person name="Miller A.N."/>
            <person name="Grigoriev I.V."/>
            <person name="Debuchy R."/>
            <person name="Gladieux P."/>
            <person name="Thoren M.H."/>
            <person name="Johannesson H."/>
        </authorList>
    </citation>
    <scope>NUCLEOTIDE SEQUENCE</scope>
    <source>
        <strain evidence="1">CBS 757.83</strain>
    </source>
</reference>
<gene>
    <name evidence="1" type="ORF">N658DRAFT_493607</name>
</gene>
<accession>A0AAN6Q9C6</accession>
<keyword evidence="2" id="KW-1185">Reference proteome</keyword>
<evidence type="ECO:0000313" key="2">
    <source>
        <dbReference type="Proteomes" id="UP001305647"/>
    </source>
</evidence>
<comment type="caution">
    <text evidence="1">The sequence shown here is derived from an EMBL/GenBank/DDBJ whole genome shotgun (WGS) entry which is preliminary data.</text>
</comment>
<dbReference type="Proteomes" id="UP001305647">
    <property type="component" value="Unassembled WGS sequence"/>
</dbReference>
<proteinExistence type="predicted"/>
<evidence type="ECO:0000313" key="1">
    <source>
        <dbReference type="EMBL" id="KAK4104105.1"/>
    </source>
</evidence>
<name>A0AAN6Q9C6_9PEZI</name>
<protein>
    <submittedName>
        <fullName evidence="1">Uncharacterized protein</fullName>
    </submittedName>
</protein>
<dbReference type="AlphaFoldDB" id="A0AAN6Q9C6"/>
<organism evidence="1 2">
    <name type="scientific">Parathielavia hyrcaniae</name>
    <dbReference type="NCBI Taxonomy" id="113614"/>
    <lineage>
        <taxon>Eukaryota</taxon>
        <taxon>Fungi</taxon>
        <taxon>Dikarya</taxon>
        <taxon>Ascomycota</taxon>
        <taxon>Pezizomycotina</taxon>
        <taxon>Sordariomycetes</taxon>
        <taxon>Sordariomycetidae</taxon>
        <taxon>Sordariales</taxon>
        <taxon>Chaetomiaceae</taxon>
        <taxon>Parathielavia</taxon>
    </lineage>
</organism>
<reference evidence="1" key="1">
    <citation type="journal article" date="2023" name="Mol. Phylogenet. Evol.">
        <title>Genome-scale phylogeny and comparative genomics of the fungal order Sordariales.</title>
        <authorList>
            <person name="Hensen N."/>
            <person name="Bonometti L."/>
            <person name="Westerberg I."/>
            <person name="Brannstrom I.O."/>
            <person name="Guillou S."/>
            <person name="Cros-Aarteil S."/>
            <person name="Calhoun S."/>
            <person name="Haridas S."/>
            <person name="Kuo A."/>
            <person name="Mondo S."/>
            <person name="Pangilinan J."/>
            <person name="Riley R."/>
            <person name="LaButti K."/>
            <person name="Andreopoulos B."/>
            <person name="Lipzen A."/>
            <person name="Chen C."/>
            <person name="Yan M."/>
            <person name="Daum C."/>
            <person name="Ng V."/>
            <person name="Clum A."/>
            <person name="Steindorff A."/>
            <person name="Ohm R.A."/>
            <person name="Martin F."/>
            <person name="Silar P."/>
            <person name="Natvig D.O."/>
            <person name="Lalanne C."/>
            <person name="Gautier V."/>
            <person name="Ament-Velasquez S.L."/>
            <person name="Kruys A."/>
            <person name="Hutchinson M.I."/>
            <person name="Powell A.J."/>
            <person name="Barry K."/>
            <person name="Miller A.N."/>
            <person name="Grigoriev I.V."/>
            <person name="Debuchy R."/>
            <person name="Gladieux P."/>
            <person name="Hiltunen Thoren M."/>
            <person name="Johannesson H."/>
        </authorList>
    </citation>
    <scope>NUCLEOTIDE SEQUENCE</scope>
    <source>
        <strain evidence="1">CBS 757.83</strain>
    </source>
</reference>
<sequence>MAGTTPVAIWFHDRPDYYFQFDPRVFDMLMLPEFDVVHVTPAESSPDQGGDELVRLIMGHLGGACRYGSNSGREVSDRRVPQILLIDNGISEGPVQYVEHPAEGHGVRVLRGNLGSFGEPRQLHSWLMEQTGRGE</sequence>